<evidence type="ECO:0000256" key="4">
    <source>
        <dbReference type="ARBA" id="ARBA00022448"/>
    </source>
</evidence>
<gene>
    <name evidence="9" type="ORF">HK439_25915</name>
</gene>
<organism evidence="9 10">
    <name type="scientific">Roseibium aggregatum</name>
    <dbReference type="NCBI Taxonomy" id="187304"/>
    <lineage>
        <taxon>Bacteria</taxon>
        <taxon>Pseudomonadati</taxon>
        <taxon>Pseudomonadota</taxon>
        <taxon>Alphaproteobacteria</taxon>
        <taxon>Hyphomicrobiales</taxon>
        <taxon>Stappiaceae</taxon>
        <taxon>Roseibium</taxon>
    </lineage>
</organism>
<evidence type="ECO:0000256" key="6">
    <source>
        <dbReference type="ARBA" id="ARBA00022927"/>
    </source>
</evidence>
<sequence>MGSMTNPSKFLFNRDFSAPEEPEVAAPVEPEIPMMPVSDHERLMAEARAQAFEEGKAQAAQDHLGAQETRLTEEVGRLVAAVGNVMEELEEQQVAQEKDATSLAFLIARRLCAHLIARQPLAETVALVTQCLGPLRRSPHLVIRVAEKDVDGLKKRVDPIVHEKGFEGRLVILGEPEIVRGDCHIEWADGGILRDRKALERQIDASIRAYLQARADSAKAHRSQAEPGRGKETDA</sequence>
<evidence type="ECO:0000256" key="5">
    <source>
        <dbReference type="ARBA" id="ARBA00022795"/>
    </source>
</evidence>
<dbReference type="Proteomes" id="UP000598467">
    <property type="component" value="Unassembled WGS sequence"/>
</dbReference>
<dbReference type="EMBL" id="JABFCZ010000054">
    <property type="protein sequence ID" value="MBD1549703.1"/>
    <property type="molecule type" value="Genomic_DNA"/>
</dbReference>
<evidence type="ECO:0000256" key="7">
    <source>
        <dbReference type="ARBA" id="ARBA00023225"/>
    </source>
</evidence>
<protein>
    <recommendedName>
        <fullName evidence="3">Flagellar assembly protein FliH</fullName>
    </recommendedName>
</protein>
<keyword evidence="6" id="KW-0653">Protein transport</keyword>
<keyword evidence="9" id="KW-0282">Flagellum</keyword>
<evidence type="ECO:0000313" key="9">
    <source>
        <dbReference type="EMBL" id="MBD1549703.1"/>
    </source>
</evidence>
<proteinExistence type="inferred from homology"/>
<evidence type="ECO:0000313" key="10">
    <source>
        <dbReference type="Proteomes" id="UP000598467"/>
    </source>
</evidence>
<reference evidence="9" key="1">
    <citation type="submission" date="2020-05" db="EMBL/GenBank/DDBJ databases">
        <title>Identification of trans-AT polyketide cluster in two marine bacteria, producers of a novel glutaramide-containing polyketide sesbanimide D and analogs.</title>
        <authorList>
            <person name="Kacar D."/>
            <person name="Rodriguez P."/>
            <person name="Canedo L."/>
            <person name="Gonzalez E."/>
            <person name="Galan B."/>
            <person name="De La Calle F."/>
            <person name="Garcia J.L."/>
        </authorList>
    </citation>
    <scope>NUCLEOTIDE SEQUENCE</scope>
    <source>
        <strain evidence="9">PHM038</strain>
    </source>
</reference>
<dbReference type="InterPro" id="IPR018035">
    <property type="entry name" value="Flagellar_FliH/T3SS_HrpE"/>
</dbReference>
<comment type="similarity">
    <text evidence="2">Belongs to the FliH family.</text>
</comment>
<comment type="function">
    <text evidence="1">Needed for flagellar regrowth and assembly.</text>
</comment>
<keyword evidence="5" id="KW-1005">Bacterial flagellum biogenesis</keyword>
<accession>A0A926P517</accession>
<keyword evidence="9" id="KW-0969">Cilium</keyword>
<evidence type="ECO:0000256" key="3">
    <source>
        <dbReference type="ARBA" id="ARBA00016507"/>
    </source>
</evidence>
<dbReference type="GO" id="GO:0015031">
    <property type="term" value="P:protein transport"/>
    <property type="evidence" value="ECO:0007669"/>
    <property type="project" value="UniProtKB-KW"/>
</dbReference>
<dbReference type="GO" id="GO:0005829">
    <property type="term" value="C:cytosol"/>
    <property type="evidence" value="ECO:0007669"/>
    <property type="project" value="TreeGrafter"/>
</dbReference>
<dbReference type="Pfam" id="PF02108">
    <property type="entry name" value="FliH"/>
    <property type="match status" value="1"/>
</dbReference>
<keyword evidence="7" id="KW-1006">Bacterial flagellum protein export</keyword>
<name>A0A926P517_9HYPH</name>
<evidence type="ECO:0000256" key="1">
    <source>
        <dbReference type="ARBA" id="ARBA00003041"/>
    </source>
</evidence>
<evidence type="ECO:0000259" key="8">
    <source>
        <dbReference type="Pfam" id="PF02108"/>
    </source>
</evidence>
<dbReference type="PANTHER" id="PTHR34982:SF1">
    <property type="entry name" value="FLAGELLAR ASSEMBLY PROTEIN FLIH"/>
    <property type="match status" value="1"/>
</dbReference>
<comment type="caution">
    <text evidence="9">The sequence shown here is derived from an EMBL/GenBank/DDBJ whole genome shotgun (WGS) entry which is preliminary data.</text>
</comment>
<keyword evidence="9" id="KW-0966">Cell projection</keyword>
<evidence type="ECO:0000256" key="2">
    <source>
        <dbReference type="ARBA" id="ARBA00006602"/>
    </source>
</evidence>
<dbReference type="GO" id="GO:0044781">
    <property type="term" value="P:bacterial-type flagellum organization"/>
    <property type="evidence" value="ECO:0007669"/>
    <property type="project" value="UniProtKB-KW"/>
</dbReference>
<dbReference type="InterPro" id="IPR051472">
    <property type="entry name" value="T3SS_Stator/FliH"/>
</dbReference>
<keyword evidence="4" id="KW-0813">Transport</keyword>
<dbReference type="AlphaFoldDB" id="A0A926P517"/>
<dbReference type="PANTHER" id="PTHR34982">
    <property type="entry name" value="YOP PROTEINS TRANSLOCATION PROTEIN L"/>
    <property type="match status" value="1"/>
</dbReference>
<feature type="domain" description="Flagellar assembly protein FliH/Type III secretion system HrpE" evidence="8">
    <location>
        <begin position="73"/>
        <end position="191"/>
    </location>
</feature>